<protein>
    <submittedName>
        <fullName evidence="1 2">Virulence protein</fullName>
    </submittedName>
</protein>
<sequence>MERTITILKKESKTDSWDNFFNVLSKLSAPYDFLDLSDRNQSIIERDPFKDLFRKI</sequence>
<dbReference type="EMBL" id="FTLG01000048">
    <property type="protein sequence ID" value="SIP72282.1"/>
    <property type="molecule type" value="Genomic_DNA"/>
</dbReference>
<evidence type="ECO:0000313" key="2">
    <source>
        <dbReference type="EMBL" id="SIP72282.1"/>
    </source>
</evidence>
<accession>A0A1N6MTY5</accession>
<evidence type="ECO:0000313" key="1">
    <source>
        <dbReference type="EMBL" id="PHM33403.1"/>
    </source>
</evidence>
<dbReference type="Proteomes" id="UP000196435">
    <property type="component" value="Unassembled WGS sequence"/>
</dbReference>
<dbReference type="EMBL" id="NIBU01000029">
    <property type="protein sequence ID" value="PHM33403.1"/>
    <property type="molecule type" value="Genomic_DNA"/>
</dbReference>
<organism evidence="2 3">
    <name type="scientific">Xenorhabdus innexi</name>
    <dbReference type="NCBI Taxonomy" id="290109"/>
    <lineage>
        <taxon>Bacteria</taxon>
        <taxon>Pseudomonadati</taxon>
        <taxon>Pseudomonadota</taxon>
        <taxon>Gammaproteobacteria</taxon>
        <taxon>Enterobacterales</taxon>
        <taxon>Morganellaceae</taxon>
        <taxon>Xenorhabdus</taxon>
    </lineage>
</organism>
<dbReference type="RefSeq" id="WP_169923572.1">
    <property type="nucleotide sequence ID" value="NZ_CAWNQC010000212.1"/>
</dbReference>
<dbReference type="AlphaFoldDB" id="A0A1N6MTY5"/>
<evidence type="ECO:0000313" key="3">
    <source>
        <dbReference type="Proteomes" id="UP000196435"/>
    </source>
</evidence>
<gene>
    <name evidence="1" type="ORF">Xinn_02482</name>
    <name evidence="2" type="ORF">XIS1_1410021</name>
</gene>
<reference evidence="3" key="1">
    <citation type="submission" date="2016-12" db="EMBL/GenBank/DDBJ databases">
        <authorList>
            <person name="Gaudriault S."/>
        </authorList>
    </citation>
    <scope>NUCLEOTIDE SEQUENCE [LARGE SCALE GENOMIC DNA]</scope>
    <source>
        <strain evidence="3">HGB1681 (deposited as PTA-6826 in the American Type Culture Collection)</strain>
    </source>
</reference>
<keyword evidence="4" id="KW-1185">Reference proteome</keyword>
<dbReference type="Proteomes" id="UP000224871">
    <property type="component" value="Unassembled WGS sequence"/>
</dbReference>
<reference evidence="1 4" key="3">
    <citation type="journal article" date="2017" name="Nat. Microbiol.">
        <title>Natural product diversity associated with the nematode symbionts Photorhabdus and Xenorhabdus.</title>
        <authorList>
            <person name="Tobias N.J."/>
            <person name="Wolff H."/>
            <person name="Djahanschiri B."/>
            <person name="Grundmann F."/>
            <person name="Kronenwerth M."/>
            <person name="Shi Y.M."/>
            <person name="Simonyi S."/>
            <person name="Grun P."/>
            <person name="Shapiro-Ilan D."/>
            <person name="Pidot S.J."/>
            <person name="Stinear T.P."/>
            <person name="Ebersberger I."/>
            <person name="Bode H.B."/>
        </authorList>
    </citation>
    <scope>NUCLEOTIDE SEQUENCE [LARGE SCALE GENOMIC DNA]</scope>
    <source>
        <strain evidence="1 4">DSM 16336</strain>
    </source>
</reference>
<name>A0A1N6MTY5_9GAMM</name>
<reference evidence="2" key="2">
    <citation type="submission" date="2016-12" db="EMBL/GenBank/DDBJ databases">
        <authorList>
            <person name="Song W.-J."/>
            <person name="Kurnit D.M."/>
        </authorList>
    </citation>
    <scope>NUCLEOTIDE SEQUENCE [LARGE SCALE GENOMIC DNA]</scope>
    <source>
        <strain evidence="2">HGB1681</strain>
    </source>
</reference>
<proteinExistence type="predicted"/>
<evidence type="ECO:0000313" key="4">
    <source>
        <dbReference type="Proteomes" id="UP000224871"/>
    </source>
</evidence>